<evidence type="ECO:0000313" key="4">
    <source>
        <dbReference type="Proteomes" id="UP000542674"/>
    </source>
</evidence>
<evidence type="ECO:0000313" key="3">
    <source>
        <dbReference type="EMBL" id="MBB4967460.1"/>
    </source>
</evidence>
<feature type="region of interest" description="Disordered" evidence="2">
    <location>
        <begin position="2886"/>
        <end position="2907"/>
    </location>
</feature>
<feature type="region of interest" description="Disordered" evidence="2">
    <location>
        <begin position="2038"/>
        <end position="2057"/>
    </location>
</feature>
<protein>
    <submittedName>
        <fullName evidence="3">Putative nucleic acid-binding Zn-ribbon protein</fullName>
    </submittedName>
</protein>
<feature type="compositionally biased region" description="Polar residues" evidence="2">
    <location>
        <begin position="560"/>
        <end position="576"/>
    </location>
</feature>
<feature type="compositionally biased region" description="Low complexity" evidence="2">
    <location>
        <begin position="118"/>
        <end position="127"/>
    </location>
</feature>
<name>A0A7W7WXJ8_9PSEU</name>
<comment type="caution">
    <text evidence="3">The sequence shown here is derived from an EMBL/GenBank/DDBJ whole genome shotgun (WGS) entry which is preliminary data.</text>
</comment>
<proteinExistence type="predicted"/>
<feature type="compositionally biased region" description="Gly residues" evidence="2">
    <location>
        <begin position="156"/>
        <end position="168"/>
    </location>
</feature>
<feature type="compositionally biased region" description="Low complexity" evidence="2">
    <location>
        <begin position="195"/>
        <end position="209"/>
    </location>
</feature>
<feature type="compositionally biased region" description="Gly residues" evidence="2">
    <location>
        <begin position="210"/>
        <end position="220"/>
    </location>
</feature>
<feature type="compositionally biased region" description="Basic and acidic residues" evidence="2">
    <location>
        <begin position="509"/>
        <end position="531"/>
    </location>
</feature>
<dbReference type="EMBL" id="JACHJS010000001">
    <property type="protein sequence ID" value="MBB4967460.1"/>
    <property type="molecule type" value="Genomic_DNA"/>
</dbReference>
<accession>A0A7W7WXJ8</accession>
<feature type="compositionally biased region" description="Polar residues" evidence="2">
    <location>
        <begin position="1256"/>
        <end position="1275"/>
    </location>
</feature>
<organism evidence="3 4">
    <name type="scientific">Saccharothrix violaceirubra</name>
    <dbReference type="NCBI Taxonomy" id="413306"/>
    <lineage>
        <taxon>Bacteria</taxon>
        <taxon>Bacillati</taxon>
        <taxon>Actinomycetota</taxon>
        <taxon>Actinomycetes</taxon>
        <taxon>Pseudonocardiales</taxon>
        <taxon>Pseudonocardiaceae</taxon>
        <taxon>Saccharothrix</taxon>
    </lineage>
</organism>
<feature type="compositionally biased region" description="Gly residues" evidence="2">
    <location>
        <begin position="184"/>
        <end position="194"/>
    </location>
</feature>
<evidence type="ECO:0000256" key="1">
    <source>
        <dbReference type="SAM" id="Coils"/>
    </source>
</evidence>
<feature type="compositionally biased region" description="Polar residues" evidence="2">
    <location>
        <begin position="2521"/>
        <end position="2543"/>
    </location>
</feature>
<dbReference type="SUPFAM" id="SSF57997">
    <property type="entry name" value="Tropomyosin"/>
    <property type="match status" value="2"/>
</dbReference>
<feature type="compositionally biased region" description="Low complexity" evidence="2">
    <location>
        <begin position="586"/>
        <end position="598"/>
    </location>
</feature>
<feature type="compositionally biased region" description="Low complexity" evidence="2">
    <location>
        <begin position="143"/>
        <end position="155"/>
    </location>
</feature>
<reference evidence="3 4" key="1">
    <citation type="submission" date="2020-08" db="EMBL/GenBank/DDBJ databases">
        <title>Sequencing the genomes of 1000 actinobacteria strains.</title>
        <authorList>
            <person name="Klenk H.-P."/>
        </authorList>
    </citation>
    <scope>NUCLEOTIDE SEQUENCE [LARGE SCALE GENOMIC DNA]</scope>
    <source>
        <strain evidence="3 4">DSM 45084</strain>
    </source>
</reference>
<dbReference type="RefSeq" id="WP_184672205.1">
    <property type="nucleotide sequence ID" value="NZ_BAABAI010000009.1"/>
</dbReference>
<feature type="compositionally biased region" description="Low complexity" evidence="2">
    <location>
        <begin position="265"/>
        <end position="293"/>
    </location>
</feature>
<feature type="region of interest" description="Disordered" evidence="2">
    <location>
        <begin position="2285"/>
        <end position="2309"/>
    </location>
</feature>
<dbReference type="Proteomes" id="UP000542674">
    <property type="component" value="Unassembled WGS sequence"/>
</dbReference>
<feature type="compositionally biased region" description="Gly residues" evidence="2">
    <location>
        <begin position="350"/>
        <end position="374"/>
    </location>
</feature>
<sequence length="2907" mass="295902">MSSSTLEGLQAKAGGFQDRLSGISNGLRGLQFAPNALGPIGLFMVPALNESNANTVTQAQQAATTFGNVQAGLKATHETHVLTDANSGKELAKINPDSGALRPPGQPGGLPPGGAKNGGPAVTKPVGPKGGGGPGGTGGTKGTTGPSVAPTTAPRGGAGVGPGGGAKGATGPAVGPVTSPKGNAGVGGPGGAKGGVNPSGVGPVTTPKGTAGGGPGGLKGDVGVPGVVPPNGPKGNVGGGLGGAKVPSGTGSVAKGGAGSIPGRLKGTGLPGPDGLPGVPGTVPGGTPKAGVPDVGTSKVGVPAVGTPKIDTPKIDVPKAGTPKVDVPRFGAPEVGTQLPGGSKTPGAPGIPGGGGVPGGVPGGKGGGGGGFTPGGATMPTGGVNEAGGTNLPPGGKTAAVGGTGPLPPVDGNPTAGKAGGGGTPPGGALPPGGAPGGSPGGAPGGVSERTSKYAGGPGKNLFGTPESKVGNGDITKAPRDSSSTPPPAPKPTDRSPRVPRLPKAPKGKGQDTDADPGKKPVENPGKEKAGGSKFPFKLPFTSGKKTPESLPMEPLGTKPDTTTGGADQNTPNTPVITVEPPNPGGNPNENPNENPNPVDDEDTGPTKVLPSKNLPDFFQSGQALGAIAVTGVNGAPAVAAAVTALLPVNPNATPVGVDRIESALGDSFETFLGDGRRFPIKVGDKWFEANVKVNLDTPPHDADVISKPAGKTKVDFTANSGTTANTTTTVATAGEIALSGTAGQQVGAYGSVGVKVGLARPATSAAVQTGTVDQRAIRSGENSTIATVPVTYDITLTDATGAVTGTVTVTPTPVTPVDVTLQIPDELTGFTPPDQGGPVTPEADWGTRIEHPAPEAVTDVDSATAFDNVAAKLHPSTTKLGAPGRTALQDFLSPTTIRDNLGAMLDGWVTSPDLVSPNAGHATAVQMTATLQDVELVGTNKNAQLRLHDIATTTTGIGANTKSGFDVSAGLGGGVQVSGKLGGTAGVVGGYSAKVTESSNAGTNSGNRSGVQVKTTTGIYKVTTLLEVRTPNGASVQVPATSYLRIGLPEAAAQGLPVGDGPTGLTKPGTEGTRFEPPYLAADLAAGNIKVGEFTAAADVQAQVETALKNLPGFGKFLPTWNDPNGNPRKNSGFADLVEQLGNQRKLAAELSPTALKAKMDSLLGPGVQVQLKKQGLATNDFVNISVKAQLTNGTHLGQVDGHNVRNWGGGGPRLDSSTTTQKGWNLGVEAKMTIPTKPGSTSLTPTPNVGAKYNDNTSVKTTAGPSVSSSGLNVGASNAQVFQHDVTFDIEITEFSRNRAWVKRITPGMPGVDVPTPTVVAKTGGAPNAATIPPIGGKVNLWASDSSTFDTDPKDFTPQAPVTTAIAAPPSINTLLTTPPTNPVPEILHVEAVANTQAVKDAAIQALNTAAGGDSSLTLPGTPARNQIDKMFSPEVMKANLPRMMETGAQEGGLKYGRRINDRTGAIGVKIELSQPKLMSISDKTGMENTTGGGFKAADSTVDVKSVDLNAGLNLPAKPASNATGQGAVGVGAKWTPWSKSSTTGAEVAGNVDRVKITPASGRTVLVQMDAAVTVVGESRAGNTVLKGTPSVAGNKVDLPGGVFVRISEDAAKKLGVLADTSAPPSKVGEIAPPPMLGANEPGSLGLGMIDKMPDNLSNLVPELTANLAKLGTDLMPPSVLDDSMNNLQRLVDLTSPTSVKALMDSALDGGIPLLVHKPGTFGKDTYQVTLKATTGTPRFTGMANDGVDVEHIIAGSTKATQGKGSASGWGLGLKTPGAGLPGGANPNLSNTSAGASVAVNVANTTNTTVTDSTANQVGHKRVGTGPVAKFDVPVRFELVVEKGTSPRPIATARTGPQNMGIRLHADNQKISGGTPPPAHNPTRTTRPKAEAANAPAWQQGGNAATLPPSASVETLRGAKDLRDAAIAALGAAGAKSGLTGKGTGSLNALYSALSSENLQPQLPGMLTGPMSVPGLHEAALTTSQHADVKVFAKLVNPKLAGLSDGVKLENPRTTITSTSSDAKKSEVNDVVVGGVTGGLSSKDPATTFSTPGGEVKHAGEVSDAGASGTQHNQVNDLKREGRTGLVGFDVEYRIVADLGKGKVGVVDLSVPNSAQVRMPAPEAQTVLGKQFDDLGAVQDAVKAAAGDWRKAEAAVEKAEHEAQQVIGELKNDIDQAVADLKEAQAKFDKAQTDLAAEQAKLPPLETKFGDAQKNFGDAGAALDARNKDLADALDRKTGAEQDLAAAQADVGKAEQALDGANKAVEAGVKDVEAAEQAVADAKKALADHLADRPAPPEGQDPGPDATEQALSADVVGAEQALAGKNTALVDLAKKLPEAQKDLKTAQGKQTDAEQDVKAADIAVGDAQALSDKAKAAFDSARTDLDAAGKALDGAQQAVDDAQGVFDGAEQGLGNANDAKRYLDQQVEAAKGAVAGLRDAADVRQQAWWDAKLTIDQEIAGFNNTLPGPPPTEVATTTNPEDGNPPPEQDPSKSKPTQSDQDPPKPKPTTPQPKHDPQIGSSKQQPSPSAPGTRSLPSTATAPDPGSGWFYPDTPASPEGVAQARENTPPTSWVRGEDSGVLSSSTIGPTGVDIHGWRSPIAYDVRNLDVDGTKVKDFTVKLHLDPNGNADPAQLAGIEDRARQGVAEFFNQGNKLPGGEQFNVTVEFTDTAADAHGTILIGGPDGRADQLNWPVDTDPRRLAHEVGHFLGLHDEYYETDAVKPIFQHQDGKGRVRNDNGPMTAGIDAPDASLKPRNLVLVENRLHALETFTPPRPEPDPEADRAIAREAVRARLRARLEQGIREFDRQRQEYMTGLQRHQESERWHRYAEIRRALARDPRAFDPNQVWNTLLAEQRDTWDRHRRQANERRQWAERRLRAELENERRRAEAEYEQSVRDRGTAYA</sequence>
<feature type="region of interest" description="Disordered" evidence="2">
    <location>
        <begin position="82"/>
        <end position="615"/>
    </location>
</feature>
<feature type="compositionally biased region" description="Low complexity" evidence="2">
    <location>
        <begin position="169"/>
        <end position="183"/>
    </location>
</feature>
<feature type="compositionally biased region" description="Gly residues" evidence="2">
    <location>
        <begin position="128"/>
        <end position="142"/>
    </location>
</feature>
<feature type="region of interest" description="Disordered" evidence="2">
    <location>
        <begin position="1235"/>
        <end position="1275"/>
    </location>
</feature>
<feature type="compositionally biased region" description="Polar residues" evidence="2">
    <location>
        <begin position="1240"/>
        <end position="1249"/>
    </location>
</feature>
<feature type="region of interest" description="Disordered" evidence="2">
    <location>
        <begin position="1870"/>
        <end position="1896"/>
    </location>
</feature>
<dbReference type="Gene3D" id="1.10.287.1490">
    <property type="match status" value="2"/>
</dbReference>
<feature type="compositionally biased region" description="Basic and acidic residues" evidence="2">
    <location>
        <begin position="2285"/>
        <end position="2294"/>
    </location>
</feature>
<feature type="coiled-coil region" evidence="1">
    <location>
        <begin position="2158"/>
        <end position="2203"/>
    </location>
</feature>
<feature type="region of interest" description="Disordered" evidence="2">
    <location>
        <begin position="2463"/>
        <end position="2589"/>
    </location>
</feature>
<keyword evidence="1" id="KW-0175">Coiled coil</keyword>
<gene>
    <name evidence="3" type="ORF">F4559_004819</name>
</gene>
<feature type="compositionally biased region" description="Gly residues" evidence="2">
    <location>
        <begin position="435"/>
        <end position="445"/>
    </location>
</feature>
<keyword evidence="4" id="KW-1185">Reference proteome</keyword>
<evidence type="ECO:0000256" key="2">
    <source>
        <dbReference type="SAM" id="MobiDB-lite"/>
    </source>
</evidence>